<dbReference type="AlphaFoldDB" id="A0A5C8ZH90"/>
<name>A0A5C8ZH90_9ACTN</name>
<keyword evidence="2" id="KW-1185">Reference proteome</keyword>
<comment type="caution">
    <text evidence="1">The sequence shown here is derived from an EMBL/GenBank/DDBJ whole genome shotgun (WGS) entry which is preliminary data.</text>
</comment>
<accession>A0A5C8ZH90</accession>
<evidence type="ECO:0000313" key="1">
    <source>
        <dbReference type="EMBL" id="TXR56914.1"/>
    </source>
</evidence>
<keyword evidence="1" id="KW-0808">Transferase</keyword>
<dbReference type="OrthoDB" id="9805247at2"/>
<dbReference type="EMBL" id="VKAC01000004">
    <property type="protein sequence ID" value="TXR56914.1"/>
    <property type="molecule type" value="Genomic_DNA"/>
</dbReference>
<dbReference type="Proteomes" id="UP000321234">
    <property type="component" value="Unassembled WGS sequence"/>
</dbReference>
<dbReference type="GO" id="GO:0016740">
    <property type="term" value="F:transferase activity"/>
    <property type="evidence" value="ECO:0007669"/>
    <property type="project" value="UniProtKB-KW"/>
</dbReference>
<dbReference type="InterPro" id="IPR009267">
    <property type="entry name" value="NTP_transf_6"/>
</dbReference>
<gene>
    <name evidence="1" type="ORF">FMM08_08730</name>
</gene>
<protein>
    <submittedName>
        <fullName evidence="1">Nucleotidyltransferase family protein</fullName>
    </submittedName>
</protein>
<reference evidence="1 2" key="1">
    <citation type="submission" date="2019-07" db="EMBL/GenBank/DDBJ databases">
        <title>Quadrisphaera sp. strain DD2A genome sequencing and assembly.</title>
        <authorList>
            <person name="Kim I."/>
        </authorList>
    </citation>
    <scope>NUCLEOTIDE SEQUENCE [LARGE SCALE GENOMIC DNA]</scope>
    <source>
        <strain evidence="1 2">DD2A</strain>
    </source>
</reference>
<proteinExistence type="predicted"/>
<dbReference type="Pfam" id="PF06042">
    <property type="entry name" value="NTP_transf_6"/>
    <property type="match status" value="1"/>
</dbReference>
<dbReference type="PANTHER" id="PTHR39166:SF1">
    <property type="entry name" value="BLL1166 PROTEIN"/>
    <property type="match status" value="1"/>
</dbReference>
<organism evidence="1 2">
    <name type="scientific">Quadrisphaera setariae</name>
    <dbReference type="NCBI Taxonomy" id="2593304"/>
    <lineage>
        <taxon>Bacteria</taxon>
        <taxon>Bacillati</taxon>
        <taxon>Actinomycetota</taxon>
        <taxon>Actinomycetes</taxon>
        <taxon>Kineosporiales</taxon>
        <taxon>Kineosporiaceae</taxon>
        <taxon>Quadrisphaera</taxon>
    </lineage>
</organism>
<evidence type="ECO:0000313" key="2">
    <source>
        <dbReference type="Proteomes" id="UP000321234"/>
    </source>
</evidence>
<sequence length="181" mass="20191">MANPVNRAVLEGAPLLGLPDWWLTAGALFQTVWNGLDGRDPTAGIRDYDLFYFDDDVSHGAEDRAIQAAARLFADVDAAVEVRNEARVHLWYEDHFGVPARPFTSSRDAVDHFSSTTCCYAVTSAADGTVEVYAPHGYDDLFGRRVRPNPVLAPRSVYETKANRWKTEWPSLRVDPWPAPV</sequence>
<dbReference type="RefSeq" id="WP_147926043.1">
    <property type="nucleotide sequence ID" value="NZ_VKAC01000004.1"/>
</dbReference>
<dbReference type="PANTHER" id="PTHR39166">
    <property type="entry name" value="BLL1166 PROTEIN"/>
    <property type="match status" value="1"/>
</dbReference>